<dbReference type="STRING" id="51670.SAMN04488557_4127"/>
<reference evidence="4" key="1">
    <citation type="submission" date="2016-10" db="EMBL/GenBank/DDBJ databases">
        <authorList>
            <person name="Varghese N."/>
            <person name="Submissions S."/>
        </authorList>
    </citation>
    <scope>NUCLEOTIDE SEQUENCE [LARGE SCALE GENOMIC DNA]</scope>
    <source>
        <strain evidence="4">DSM 1565</strain>
    </source>
</reference>
<accession>A0A1I7NWS1</accession>
<keyword evidence="2" id="KW-1133">Transmembrane helix</keyword>
<keyword evidence="2" id="KW-0812">Transmembrane</keyword>
<keyword evidence="4" id="KW-1185">Reference proteome</keyword>
<dbReference type="AlphaFoldDB" id="A0A1I7NWS1"/>
<feature type="compositionally biased region" description="Pro residues" evidence="1">
    <location>
        <begin position="252"/>
        <end position="265"/>
    </location>
</feature>
<evidence type="ECO:0000256" key="2">
    <source>
        <dbReference type="SAM" id="Phobius"/>
    </source>
</evidence>
<dbReference type="Gene3D" id="2.30.30.40">
    <property type="entry name" value="SH3 Domains"/>
    <property type="match status" value="1"/>
</dbReference>
<dbReference type="EMBL" id="FPCH01000005">
    <property type="protein sequence ID" value="SFV39102.1"/>
    <property type="molecule type" value="Genomic_DNA"/>
</dbReference>
<name>A0A1I7NWS1_9HYPH</name>
<evidence type="ECO:0000313" key="4">
    <source>
        <dbReference type="Proteomes" id="UP000199423"/>
    </source>
</evidence>
<evidence type="ECO:0000313" key="3">
    <source>
        <dbReference type="EMBL" id="SFV39102.1"/>
    </source>
</evidence>
<gene>
    <name evidence="3" type="ORF">SAMN04488557_4127</name>
</gene>
<dbReference type="Proteomes" id="UP000199423">
    <property type="component" value="Unassembled WGS sequence"/>
</dbReference>
<proteinExistence type="predicted"/>
<evidence type="ECO:0000256" key="1">
    <source>
        <dbReference type="SAM" id="MobiDB-lite"/>
    </source>
</evidence>
<keyword evidence="2" id="KW-0472">Membrane</keyword>
<sequence length="301" mass="32919">MRRAGQAGISFYLQRTLPIRHPLQWGAGGIFQIADFYRFCLQTLHKRAFLRLRGAIHSGDDYAQSKGTNRGDFSMDQRSKRLLFGIAVMAVGCLVPSVGLSLLAGIDTGRAIAEPSESTEEDAFNAAKELGTVEAWNAFLRNYATGYHADLARAYLKKLGDPAADVPSPADDFPVAAGSWGGIVRDGPGQNYRRIDTLVEGRRVTLIERTDVVWNGFPWFKIAYGKKGHGYQWGGILCSTGAERAGIYETCPPPPSAKSQGPPPHGETRCALNRPRRSAPCLSEARRPAWIAVKRAKRACS</sequence>
<protein>
    <recommendedName>
        <fullName evidence="5">SH3 domain-containing protein</fullName>
    </recommendedName>
</protein>
<evidence type="ECO:0008006" key="5">
    <source>
        <dbReference type="Google" id="ProtNLM"/>
    </source>
</evidence>
<feature type="transmembrane region" description="Helical" evidence="2">
    <location>
        <begin position="82"/>
        <end position="106"/>
    </location>
</feature>
<organism evidence="3 4">
    <name type="scientific">Hyphomicrobium facile</name>
    <dbReference type="NCBI Taxonomy" id="51670"/>
    <lineage>
        <taxon>Bacteria</taxon>
        <taxon>Pseudomonadati</taxon>
        <taxon>Pseudomonadota</taxon>
        <taxon>Alphaproteobacteria</taxon>
        <taxon>Hyphomicrobiales</taxon>
        <taxon>Hyphomicrobiaceae</taxon>
        <taxon>Hyphomicrobium</taxon>
    </lineage>
</organism>
<feature type="region of interest" description="Disordered" evidence="1">
    <location>
        <begin position="252"/>
        <end position="280"/>
    </location>
</feature>